<dbReference type="PANTHER" id="PTHR43569:SF1">
    <property type="entry name" value="BLL3371 PROTEIN"/>
    <property type="match status" value="1"/>
</dbReference>
<feature type="non-terminal residue" evidence="1">
    <location>
        <position position="216"/>
    </location>
</feature>
<dbReference type="PANTHER" id="PTHR43569">
    <property type="entry name" value="AMIDOHYDROLASE"/>
    <property type="match status" value="1"/>
</dbReference>
<protein>
    <recommendedName>
        <fullName evidence="2">Amidohydrolase-related domain-containing protein</fullName>
    </recommendedName>
</protein>
<evidence type="ECO:0000313" key="1">
    <source>
        <dbReference type="EMBL" id="SVA91047.1"/>
    </source>
</evidence>
<dbReference type="EMBL" id="UINC01022108">
    <property type="protein sequence ID" value="SVA91047.1"/>
    <property type="molecule type" value="Genomic_DNA"/>
</dbReference>
<reference evidence="1" key="1">
    <citation type="submission" date="2018-05" db="EMBL/GenBank/DDBJ databases">
        <authorList>
            <person name="Lanie J.A."/>
            <person name="Ng W.-L."/>
            <person name="Kazmierczak K.M."/>
            <person name="Andrzejewski T.M."/>
            <person name="Davidsen T.M."/>
            <person name="Wayne K.J."/>
            <person name="Tettelin H."/>
            <person name="Glass J.I."/>
            <person name="Rusch D."/>
            <person name="Podicherti R."/>
            <person name="Tsui H.-C.T."/>
            <person name="Winkler M.E."/>
        </authorList>
    </citation>
    <scope>NUCLEOTIDE SEQUENCE</scope>
</reference>
<dbReference type="SUPFAM" id="SSF51556">
    <property type="entry name" value="Metallo-dependent hydrolases"/>
    <property type="match status" value="1"/>
</dbReference>
<evidence type="ECO:0008006" key="2">
    <source>
        <dbReference type="Google" id="ProtNLM"/>
    </source>
</evidence>
<dbReference type="Gene3D" id="3.20.20.140">
    <property type="entry name" value="Metal-dependent hydrolases"/>
    <property type="match status" value="1"/>
</dbReference>
<gene>
    <name evidence="1" type="ORF">METZ01_LOCUS143901</name>
</gene>
<dbReference type="InterPro" id="IPR032466">
    <property type="entry name" value="Metal_Hydrolase"/>
</dbReference>
<proteinExistence type="predicted"/>
<name>A0A381ZQK0_9ZZZZ</name>
<accession>A0A381ZQK0</accession>
<sequence length="216" mass="24589">MGTLQNIDYILFSKLVDQIQILFNGVRILNLDNKEKHNKWLNQVVEPILEPNLPIIDPHHHLWPAPWGRNKIPVESHYLLEDLWNDTQSGHNIVKTVFVECGQGYYLEGPESFRPVGETDFVLGIAKEALQDTSKAQIVGIVGHADLMLGKSVKEVLEAHREKGAGLFKGVRHAAGWDQNEKVRNSHSEPIRHIYLDDNFQKGIEQLENLDMSFDA</sequence>
<dbReference type="AlphaFoldDB" id="A0A381ZQK0"/>
<dbReference type="InterPro" id="IPR052350">
    <property type="entry name" value="Metallo-dep_Lactonases"/>
</dbReference>
<organism evidence="1">
    <name type="scientific">marine metagenome</name>
    <dbReference type="NCBI Taxonomy" id="408172"/>
    <lineage>
        <taxon>unclassified sequences</taxon>
        <taxon>metagenomes</taxon>
        <taxon>ecological metagenomes</taxon>
    </lineage>
</organism>